<feature type="signal peptide" evidence="3">
    <location>
        <begin position="1"/>
        <end position="22"/>
    </location>
</feature>
<evidence type="ECO:0000256" key="3">
    <source>
        <dbReference type="SAM" id="SignalP"/>
    </source>
</evidence>
<dbReference type="eggNOG" id="ENOG5031MN2">
    <property type="taxonomic scope" value="Bacteria"/>
</dbReference>
<evidence type="ECO:0000313" key="5">
    <source>
        <dbReference type="Proteomes" id="UP000029986"/>
    </source>
</evidence>
<organism evidence="4 5">
    <name type="scientific">Hafnia alvei FB1</name>
    <dbReference type="NCBI Taxonomy" id="1453496"/>
    <lineage>
        <taxon>Bacteria</taxon>
        <taxon>Pseudomonadati</taxon>
        <taxon>Pseudomonadota</taxon>
        <taxon>Gammaproteobacteria</taxon>
        <taxon>Enterobacterales</taxon>
        <taxon>Hafniaceae</taxon>
        <taxon>Hafnia</taxon>
    </lineage>
</organism>
<dbReference type="PATRIC" id="fig|1453496.5.peg.2401"/>
<dbReference type="GeneID" id="56892024"/>
<gene>
    <name evidence="4" type="ORF">AT03_11850</name>
</gene>
<protein>
    <recommendedName>
        <fullName evidence="6">Protein YebF</fullName>
    </recommendedName>
</protein>
<evidence type="ECO:0000256" key="1">
    <source>
        <dbReference type="ARBA" id="ARBA00023157"/>
    </source>
</evidence>
<keyword evidence="3" id="KW-0732">Signal</keyword>
<dbReference type="PROSITE" id="PS51979">
    <property type="entry name" value="YEBF_CMI"/>
    <property type="match status" value="1"/>
</dbReference>
<dbReference type="AlphaFoldDB" id="A0A097R2Q5"/>
<dbReference type="OrthoDB" id="6454940at2"/>
<dbReference type="InterPro" id="IPR038703">
    <property type="entry name" value="YebF/Cmi_sf"/>
</dbReference>
<accession>A0A097R2Q5</accession>
<dbReference type="InterPro" id="IPR025603">
    <property type="entry name" value="YebF/ColM_immunity"/>
</dbReference>
<proteinExistence type="predicted"/>
<evidence type="ECO:0000313" key="4">
    <source>
        <dbReference type="EMBL" id="AIU73009.1"/>
    </source>
</evidence>
<name>A0A097R2Q5_HAFAL</name>
<evidence type="ECO:0008006" key="6">
    <source>
        <dbReference type="Google" id="ProtNLM"/>
    </source>
</evidence>
<dbReference type="Pfam" id="PF13995">
    <property type="entry name" value="YebF"/>
    <property type="match status" value="1"/>
</dbReference>
<feature type="disulfide bond" evidence="2">
    <location>
        <begin position="35"/>
        <end position="108"/>
    </location>
</feature>
<evidence type="ECO:0000256" key="2">
    <source>
        <dbReference type="PROSITE-ProRule" id="PRU01323"/>
    </source>
</evidence>
<dbReference type="KEGG" id="hav:AT03_11850"/>
<reference evidence="4 5" key="1">
    <citation type="journal article" date="2014" name="Gut Pathog.">
        <title>Gene clusters of Hafnia alvei strain FB1 important in survival and pathogenesis: a draft genome perspective.</title>
        <authorList>
            <person name="Tan J.Y."/>
            <person name="Yin W.F."/>
            <person name="Chan K.G."/>
        </authorList>
    </citation>
    <scope>NUCLEOTIDE SEQUENCE [LARGE SCALE GENOMIC DNA]</scope>
    <source>
        <strain evidence="4 5">FB1</strain>
    </source>
</reference>
<keyword evidence="1 2" id="KW-1015">Disulfide bond</keyword>
<dbReference type="Gene3D" id="3.10.450.300">
    <property type="entry name" value="YebF/Colicin-M immunity protein"/>
    <property type="match status" value="1"/>
</dbReference>
<dbReference type="HOGENOM" id="CLU_161319_1_0_6"/>
<dbReference type="NCBIfam" id="NF041240">
    <property type="entry name" value="YebF_not_Cmi"/>
    <property type="match status" value="1"/>
</dbReference>
<dbReference type="Proteomes" id="UP000029986">
    <property type="component" value="Chromosome"/>
</dbReference>
<feature type="chain" id="PRO_5001937780" description="Protein YebF" evidence="3">
    <location>
        <begin position="23"/>
        <end position="119"/>
    </location>
</feature>
<dbReference type="EMBL" id="CP009706">
    <property type="protein sequence ID" value="AIU73009.1"/>
    <property type="molecule type" value="Genomic_DNA"/>
</dbReference>
<keyword evidence="5" id="KW-1185">Reference proteome</keyword>
<sequence length="119" mass="13017">MNKITLGVAGLALALSAGVAQAQQSEQRVVTIANCEQTTATQLSTMVKNDFLQNRIPRWADDKALLGTSTPVVWVNQDQVTQKGSDWVLKLTVRGTKVDKNYTVNVDCKAGKLEYSHPE</sequence>
<dbReference type="RefSeq" id="WP_025796788.1">
    <property type="nucleotide sequence ID" value="NZ_CP009706.1"/>
</dbReference>